<organism evidence="7">
    <name type="scientific">Streptomyces autolyticus</name>
    <dbReference type="NCBI Taxonomy" id="75293"/>
    <lineage>
        <taxon>Bacteria</taxon>
        <taxon>Bacillati</taxon>
        <taxon>Actinomycetota</taxon>
        <taxon>Actinomycetes</taxon>
        <taxon>Kitasatosporales</taxon>
        <taxon>Streptomycetaceae</taxon>
        <taxon>Streptomyces</taxon>
    </lineage>
</organism>
<keyword evidence="5 6" id="KW-0472">Membrane</keyword>
<evidence type="ECO:0000256" key="6">
    <source>
        <dbReference type="SAM" id="Phobius"/>
    </source>
</evidence>
<feature type="transmembrane region" description="Helical" evidence="6">
    <location>
        <begin position="54"/>
        <end position="75"/>
    </location>
</feature>
<dbReference type="Pfam" id="PF01810">
    <property type="entry name" value="LysE"/>
    <property type="match status" value="1"/>
</dbReference>
<accession>F1CT50</accession>
<dbReference type="PIRSF" id="PIRSF006324">
    <property type="entry name" value="LeuE"/>
    <property type="match status" value="1"/>
</dbReference>
<dbReference type="AlphaFoldDB" id="F1CT50"/>
<sequence>MSSGPSDSGGGGHMVSMESVLTFAAMSLLVIVIPGPSVLFVVGRALAHGRRTALATVLGNVIGCYALVVAVAWGLGALVESSVAVFTGVKLAGAAYLIFLGVQAFRHRGEMRVANLRAPAGERRGDLRTVLDGIFVGVTNPKGIVFFAAVLPQFVNHSAGHVSVQMLLLGLVPVTIGMVTDTLWGLGASAARSWFARSDRRLSMVGGAGGLAMIGLGVTVAATGRAD</sequence>
<feature type="transmembrane region" description="Helical" evidence="6">
    <location>
        <begin position="167"/>
        <end position="190"/>
    </location>
</feature>
<dbReference type="PANTHER" id="PTHR30086">
    <property type="entry name" value="ARGININE EXPORTER PROTEIN ARGO"/>
    <property type="match status" value="1"/>
</dbReference>
<comment type="subcellular location">
    <subcellularLocation>
        <location evidence="1">Cell membrane</location>
        <topology evidence="1">Multi-pass membrane protein</topology>
    </subcellularLocation>
</comment>
<evidence type="ECO:0000256" key="3">
    <source>
        <dbReference type="ARBA" id="ARBA00022692"/>
    </source>
</evidence>
<evidence type="ECO:0000256" key="2">
    <source>
        <dbReference type="ARBA" id="ARBA00022475"/>
    </source>
</evidence>
<keyword evidence="2" id="KW-1003">Cell membrane</keyword>
<feature type="transmembrane region" description="Helical" evidence="6">
    <location>
        <begin position="20"/>
        <end position="42"/>
    </location>
</feature>
<dbReference type="GO" id="GO:0015171">
    <property type="term" value="F:amino acid transmembrane transporter activity"/>
    <property type="evidence" value="ECO:0007669"/>
    <property type="project" value="TreeGrafter"/>
</dbReference>
<evidence type="ECO:0000313" key="7">
    <source>
        <dbReference type="EMBL" id="ADY75579.1"/>
    </source>
</evidence>
<evidence type="ECO:0000256" key="1">
    <source>
        <dbReference type="ARBA" id="ARBA00004651"/>
    </source>
</evidence>
<name>F1CT50_9ACTN</name>
<dbReference type="EMBL" id="HQ538722">
    <property type="protein sequence ID" value="ADY75579.1"/>
    <property type="molecule type" value="Genomic_DNA"/>
</dbReference>
<dbReference type="GO" id="GO:0005886">
    <property type="term" value="C:plasma membrane"/>
    <property type="evidence" value="ECO:0007669"/>
    <property type="project" value="UniProtKB-SubCell"/>
</dbReference>
<keyword evidence="4 6" id="KW-1133">Transmembrane helix</keyword>
<dbReference type="PANTHER" id="PTHR30086:SF20">
    <property type="entry name" value="ARGININE EXPORTER PROTEIN ARGO-RELATED"/>
    <property type="match status" value="1"/>
</dbReference>
<feature type="transmembrane region" description="Helical" evidence="6">
    <location>
        <begin position="81"/>
        <end position="102"/>
    </location>
</feature>
<protein>
    <recommendedName>
        <fullName evidence="8">Lysine transporter LysE</fullName>
    </recommendedName>
</protein>
<keyword evidence="3 6" id="KW-0812">Transmembrane</keyword>
<evidence type="ECO:0008006" key="8">
    <source>
        <dbReference type="Google" id="ProtNLM"/>
    </source>
</evidence>
<feature type="transmembrane region" description="Helical" evidence="6">
    <location>
        <begin position="202"/>
        <end position="222"/>
    </location>
</feature>
<evidence type="ECO:0000256" key="5">
    <source>
        <dbReference type="ARBA" id="ARBA00023136"/>
    </source>
</evidence>
<evidence type="ECO:0000256" key="4">
    <source>
        <dbReference type="ARBA" id="ARBA00022989"/>
    </source>
</evidence>
<feature type="transmembrane region" description="Helical" evidence="6">
    <location>
        <begin position="133"/>
        <end position="155"/>
    </location>
</feature>
<dbReference type="InterPro" id="IPR001123">
    <property type="entry name" value="LeuE-type"/>
</dbReference>
<proteinExistence type="predicted"/>
<reference evidence="7" key="1">
    <citation type="journal article" date="2011" name="Curr. Microbiol.">
        <title>Streptomyces autolyticus JX-47 Large-Insert Bacterial Artificial Chromosome Library Construction and Identification of Clones Covering Geldanamycin Biosynthesis Gene Cluster.</title>
        <authorList>
            <person name="Dai S."/>
            <person name="Ouyang Y."/>
            <person name="Wang G."/>
            <person name="Li X."/>
        </authorList>
    </citation>
    <scope>NUCLEOTIDE SEQUENCE</scope>
    <source>
        <strain evidence="7">JX-47</strain>
    </source>
</reference>